<keyword evidence="1" id="KW-0479">Metal-binding</keyword>
<dbReference type="InterPro" id="IPR018082">
    <property type="entry name" value="AmbAllergen"/>
</dbReference>
<dbReference type="EMBL" id="CP013926">
    <property type="protein sequence ID" value="AMJ76500.1"/>
    <property type="molecule type" value="Genomic_DNA"/>
</dbReference>
<dbReference type="SUPFAM" id="SSF51126">
    <property type="entry name" value="Pectin lyase-like"/>
    <property type="match status" value="1"/>
</dbReference>
<dbReference type="PRINTS" id="PR00807">
    <property type="entry name" value="AMBALLERGEN"/>
</dbReference>
<gene>
    <name evidence="4" type="ORF">AVL57_16910</name>
</gene>
<dbReference type="InterPro" id="IPR011050">
    <property type="entry name" value="Pectin_lyase_fold/virulence"/>
</dbReference>
<organism evidence="4 5">
    <name type="scientific">Alteromonas stellipolaris</name>
    <dbReference type="NCBI Taxonomy" id="233316"/>
    <lineage>
        <taxon>Bacteria</taxon>
        <taxon>Pseudomonadati</taxon>
        <taxon>Pseudomonadota</taxon>
        <taxon>Gammaproteobacteria</taxon>
        <taxon>Alteromonadales</taxon>
        <taxon>Alteromonadaceae</taxon>
        <taxon>Alteromonas/Salinimonas group</taxon>
        <taxon>Alteromonas</taxon>
    </lineage>
</organism>
<keyword evidence="5" id="KW-1185">Reference proteome</keyword>
<evidence type="ECO:0000256" key="3">
    <source>
        <dbReference type="ARBA" id="ARBA00023180"/>
    </source>
</evidence>
<reference evidence="4 5" key="1">
    <citation type="submission" date="2015-12" db="EMBL/GenBank/DDBJ databases">
        <title>Intraspecies pangenome expansion in the marine bacterium Alteromonas.</title>
        <authorList>
            <person name="Lopez-Perez M."/>
            <person name="Rodriguez-Valera F."/>
        </authorList>
    </citation>
    <scope>NUCLEOTIDE SEQUENCE [LARGE SCALE GENOMIC DNA]</scope>
    <source>
        <strain evidence="4 5">LMG 21861</strain>
    </source>
</reference>
<evidence type="ECO:0000313" key="4">
    <source>
        <dbReference type="EMBL" id="AMJ76500.1"/>
    </source>
</evidence>
<dbReference type="InterPro" id="IPR012334">
    <property type="entry name" value="Pectin_lyas_fold"/>
</dbReference>
<keyword evidence="2" id="KW-0732">Signal</keyword>
<proteinExistence type="predicted"/>
<dbReference type="InterPro" id="IPR052063">
    <property type="entry name" value="Polysaccharide_Lyase_1"/>
</dbReference>
<protein>
    <submittedName>
        <fullName evidence="4">Pectate lyase C</fullName>
    </submittedName>
</protein>
<dbReference type="GO" id="GO:0016829">
    <property type="term" value="F:lyase activity"/>
    <property type="evidence" value="ECO:0007669"/>
    <property type="project" value="UniProtKB-KW"/>
</dbReference>
<sequence>MLSCVFFYCGLFRCEATPLAFDGARGFGKYTEGGNRGRVLVVSSLNDNAKSPQKGTLRWAVRQAYPRLIVFSVSGIIHLEKELEIKHGNVTIAGHTSPRGIVISGASTSIEANQVIFRHLRFRPGRSSEEGDALTVRNTKDVIIDHCSLSWSSDEVGSFYNNERFTLQNSILSESLNNAGHHKGNHGYGGIWGGSNASFIQNLLANHTSRNPRINGWRLKPLYAQKNEFVDIRNNIIANWQSNSTYGGENGKANLVGNVYVPGPATQKVWFYQIWALDNPATSVFIADNVMRSHPQMTSNNRLGVVVKNLKLNTPSAQLILDNVLVDKPLNTKAIDALNDPIVSAEASWNTLIINRNIGANQTRYGMQLDPVDTRILAQLTTNTYMYEKGIIDNELDVMAWEDYNEYFNLKIPSNIKIQQPVSDEKWQILAGITPNQH</sequence>
<dbReference type="PANTHER" id="PTHR42970:SF1">
    <property type="entry name" value="PECTATE LYASE C-RELATED"/>
    <property type="match status" value="1"/>
</dbReference>
<keyword evidence="3" id="KW-0325">Glycoprotein</keyword>
<dbReference type="PANTHER" id="PTHR42970">
    <property type="entry name" value="PECTATE LYASE C-RELATED"/>
    <property type="match status" value="1"/>
</dbReference>
<evidence type="ECO:0000313" key="5">
    <source>
        <dbReference type="Proteomes" id="UP000056750"/>
    </source>
</evidence>
<dbReference type="Proteomes" id="UP000056750">
    <property type="component" value="Chromosome"/>
</dbReference>
<dbReference type="Gene3D" id="2.160.20.10">
    <property type="entry name" value="Single-stranded right-handed beta-helix, Pectin lyase-like"/>
    <property type="match status" value="1"/>
</dbReference>
<evidence type="ECO:0000256" key="1">
    <source>
        <dbReference type="ARBA" id="ARBA00022723"/>
    </source>
</evidence>
<keyword evidence="4" id="KW-0456">Lyase</keyword>
<name>A0ABM5YPF9_9ALTE</name>
<evidence type="ECO:0000256" key="2">
    <source>
        <dbReference type="ARBA" id="ARBA00022729"/>
    </source>
</evidence>
<accession>A0ABM5YPF9</accession>